<evidence type="ECO:0000313" key="2">
    <source>
        <dbReference type="EMBL" id="MFB5736964.1"/>
    </source>
</evidence>
<dbReference type="Pfam" id="PF01740">
    <property type="entry name" value="STAS"/>
    <property type="match status" value="1"/>
</dbReference>
<comment type="caution">
    <text evidence="2">The sequence shown here is derived from an EMBL/GenBank/DDBJ whole genome shotgun (WGS) entry which is preliminary data.</text>
</comment>
<evidence type="ECO:0000313" key="3">
    <source>
        <dbReference type="Proteomes" id="UP001580391"/>
    </source>
</evidence>
<accession>A0ABV5BNS2</accession>
<gene>
    <name evidence="2" type="ORF">ACE5IX_10625</name>
</gene>
<evidence type="ECO:0000259" key="1">
    <source>
        <dbReference type="PROSITE" id="PS50801"/>
    </source>
</evidence>
<proteinExistence type="predicted"/>
<dbReference type="EMBL" id="JBHILJ010000005">
    <property type="protein sequence ID" value="MFB5736964.1"/>
    <property type="molecule type" value="Genomic_DNA"/>
</dbReference>
<dbReference type="Proteomes" id="UP001580391">
    <property type="component" value="Unassembled WGS sequence"/>
</dbReference>
<dbReference type="Gene3D" id="3.30.750.24">
    <property type="entry name" value="STAS domain"/>
    <property type="match status" value="1"/>
</dbReference>
<feature type="domain" description="STAS" evidence="1">
    <location>
        <begin position="25"/>
        <end position="121"/>
    </location>
</feature>
<keyword evidence="3" id="KW-1185">Reference proteome</keyword>
<dbReference type="RefSeq" id="WP_246839163.1">
    <property type="nucleotide sequence ID" value="NZ_JBHILI010000006.1"/>
</dbReference>
<organism evidence="2 3">
    <name type="scientific">Leptospira wolffii</name>
    <dbReference type="NCBI Taxonomy" id="409998"/>
    <lineage>
        <taxon>Bacteria</taxon>
        <taxon>Pseudomonadati</taxon>
        <taxon>Spirochaetota</taxon>
        <taxon>Spirochaetia</taxon>
        <taxon>Leptospirales</taxon>
        <taxon>Leptospiraceae</taxon>
        <taxon>Leptospira</taxon>
    </lineage>
</organism>
<reference evidence="2 3" key="1">
    <citation type="submission" date="2024-09" db="EMBL/GenBank/DDBJ databases">
        <title>Taxonomic and Genotyping Characterization of Leptospira Strains isolated from Multiple Sources in Colombia highlights the importance of intermediate species.</title>
        <authorList>
            <person name="Torres Higuera L."/>
            <person name="Rojas Tapias D."/>
            <person name="Jimenez Velasquez S."/>
            <person name="Renjifo Ibanez C."/>
        </authorList>
    </citation>
    <scope>NUCLEOTIDE SEQUENCE [LARGE SCALE GENOMIC DNA]</scope>
    <source>
        <strain evidence="2 3">Lep080</strain>
    </source>
</reference>
<dbReference type="PROSITE" id="PS50801">
    <property type="entry name" value="STAS"/>
    <property type="match status" value="1"/>
</dbReference>
<dbReference type="InterPro" id="IPR036513">
    <property type="entry name" value="STAS_dom_sf"/>
</dbReference>
<dbReference type="InterPro" id="IPR002645">
    <property type="entry name" value="STAS_dom"/>
</dbReference>
<protein>
    <submittedName>
        <fullName evidence="2">STAS domain-containing protein</fullName>
    </submittedName>
</protein>
<sequence length="179" mass="20123">MAFLGCGKAVPDRRFEGFALLVKELIVNLQGKLDSILGNNFREKTDPLLRSEPYYILLDASDLQAWDEIGLGLLRDSSTNHPSSRFAACGLSENLTKDWERFGVSRTIPYFRTREDAKNYLLSGRIGTPVHTITETTAACPACLQILRVQGKGNYRCPACSHTFYLTADYRTASYEKLF</sequence>
<dbReference type="SUPFAM" id="SSF52091">
    <property type="entry name" value="SpoIIaa-like"/>
    <property type="match status" value="1"/>
</dbReference>
<name>A0ABV5BNS2_9LEPT</name>